<dbReference type="OrthoDB" id="4190127at2759"/>
<dbReference type="Proteomes" id="UP000182235">
    <property type="component" value="Unassembled WGS sequence"/>
</dbReference>
<sequence>NPTDLTVYKLSTLLDHAGNTSSIALVQVLEYCNQISALIEPTLLLFKTAHPIQDSALRQALDNNIAKAIQGHIYS</sequence>
<gene>
    <name evidence="1" type="ORF">AJ78_09053</name>
</gene>
<accession>A0A1J9PNR4</accession>
<dbReference type="AlphaFoldDB" id="A0A1J9PNR4"/>
<name>A0A1J9PNR4_9EURO</name>
<comment type="caution">
    <text evidence="1">The sequence shown here is derived from an EMBL/GenBank/DDBJ whole genome shotgun (WGS) entry which is preliminary data.</text>
</comment>
<reference evidence="1 2" key="1">
    <citation type="submission" date="2015-07" db="EMBL/GenBank/DDBJ databases">
        <title>Emmonsia species relationships and genome sequence.</title>
        <authorList>
            <consortium name="The Broad Institute Genomics Platform"/>
            <person name="Cuomo C.A."/>
            <person name="Munoz J.F."/>
            <person name="Imamovic A."/>
            <person name="Priest M.E."/>
            <person name="Young S."/>
            <person name="Clay O.K."/>
            <person name="McEwen J.G."/>
        </authorList>
    </citation>
    <scope>NUCLEOTIDE SEQUENCE [LARGE SCALE GENOMIC DNA]</scope>
    <source>
        <strain evidence="1 2">UAMH 9510</strain>
    </source>
</reference>
<keyword evidence="2" id="KW-1185">Reference proteome</keyword>
<evidence type="ECO:0000313" key="2">
    <source>
        <dbReference type="Proteomes" id="UP000182235"/>
    </source>
</evidence>
<organism evidence="1 2">
    <name type="scientific">Emergomyces pasteurianus Ep9510</name>
    <dbReference type="NCBI Taxonomy" id="1447872"/>
    <lineage>
        <taxon>Eukaryota</taxon>
        <taxon>Fungi</taxon>
        <taxon>Dikarya</taxon>
        <taxon>Ascomycota</taxon>
        <taxon>Pezizomycotina</taxon>
        <taxon>Eurotiomycetes</taxon>
        <taxon>Eurotiomycetidae</taxon>
        <taxon>Onygenales</taxon>
        <taxon>Ajellomycetaceae</taxon>
        <taxon>Emergomyces</taxon>
    </lineage>
</organism>
<evidence type="ECO:0000313" key="1">
    <source>
        <dbReference type="EMBL" id="OJD09491.1"/>
    </source>
</evidence>
<protein>
    <submittedName>
        <fullName evidence="1">Uncharacterized protein</fullName>
    </submittedName>
</protein>
<dbReference type="EMBL" id="LGRN01001419">
    <property type="protein sequence ID" value="OJD09491.1"/>
    <property type="molecule type" value="Genomic_DNA"/>
</dbReference>
<feature type="non-terminal residue" evidence="1">
    <location>
        <position position="1"/>
    </location>
</feature>
<proteinExistence type="predicted"/>
<dbReference type="VEuPathDB" id="FungiDB:AJ78_09053"/>